<dbReference type="OrthoDB" id="2917041at2759"/>
<protein>
    <recommendedName>
        <fullName evidence="2">DDE-1 domain-containing protein</fullName>
    </recommendedName>
</protein>
<dbReference type="Proteomes" id="UP000054279">
    <property type="component" value="Unassembled WGS sequence"/>
</dbReference>
<accession>A0A0C9T2W5</accession>
<dbReference type="InterPro" id="IPR004875">
    <property type="entry name" value="DDE_SF_endonuclease_dom"/>
</dbReference>
<evidence type="ECO:0000259" key="2">
    <source>
        <dbReference type="Pfam" id="PF03184"/>
    </source>
</evidence>
<evidence type="ECO:0000313" key="3">
    <source>
        <dbReference type="EMBL" id="KIJ23158.1"/>
    </source>
</evidence>
<evidence type="ECO:0000256" key="1">
    <source>
        <dbReference type="SAM" id="MobiDB-lite"/>
    </source>
</evidence>
<organism evidence="3 4">
    <name type="scientific">Sphaerobolus stellatus (strain SS14)</name>
    <dbReference type="NCBI Taxonomy" id="990650"/>
    <lineage>
        <taxon>Eukaryota</taxon>
        <taxon>Fungi</taxon>
        <taxon>Dikarya</taxon>
        <taxon>Basidiomycota</taxon>
        <taxon>Agaricomycotina</taxon>
        <taxon>Agaricomycetes</taxon>
        <taxon>Phallomycetidae</taxon>
        <taxon>Geastrales</taxon>
        <taxon>Sphaerobolaceae</taxon>
        <taxon>Sphaerobolus</taxon>
    </lineage>
</organism>
<evidence type="ECO:0000313" key="4">
    <source>
        <dbReference type="Proteomes" id="UP000054279"/>
    </source>
</evidence>
<feature type="region of interest" description="Disordered" evidence="1">
    <location>
        <begin position="518"/>
        <end position="578"/>
    </location>
</feature>
<reference evidence="3 4" key="1">
    <citation type="submission" date="2014-06" db="EMBL/GenBank/DDBJ databases">
        <title>Evolutionary Origins and Diversification of the Mycorrhizal Mutualists.</title>
        <authorList>
            <consortium name="DOE Joint Genome Institute"/>
            <consortium name="Mycorrhizal Genomics Consortium"/>
            <person name="Kohler A."/>
            <person name="Kuo A."/>
            <person name="Nagy L.G."/>
            <person name="Floudas D."/>
            <person name="Copeland A."/>
            <person name="Barry K.W."/>
            <person name="Cichocki N."/>
            <person name="Veneault-Fourrey C."/>
            <person name="LaButti K."/>
            <person name="Lindquist E.A."/>
            <person name="Lipzen A."/>
            <person name="Lundell T."/>
            <person name="Morin E."/>
            <person name="Murat C."/>
            <person name="Riley R."/>
            <person name="Ohm R."/>
            <person name="Sun H."/>
            <person name="Tunlid A."/>
            <person name="Henrissat B."/>
            <person name="Grigoriev I.V."/>
            <person name="Hibbett D.S."/>
            <person name="Martin F."/>
        </authorList>
    </citation>
    <scope>NUCLEOTIDE SEQUENCE [LARGE SCALE GENOMIC DNA]</scope>
    <source>
        <strain evidence="3 4">SS14</strain>
    </source>
</reference>
<dbReference type="EMBL" id="KN837781">
    <property type="protein sequence ID" value="KIJ23158.1"/>
    <property type="molecule type" value="Genomic_DNA"/>
</dbReference>
<feature type="compositionally biased region" description="Acidic residues" evidence="1">
    <location>
        <begin position="547"/>
        <end position="578"/>
    </location>
</feature>
<keyword evidence="4" id="KW-1185">Reference proteome</keyword>
<dbReference type="AlphaFoldDB" id="A0A0C9T2W5"/>
<dbReference type="Pfam" id="PF03184">
    <property type="entry name" value="DDE_1"/>
    <property type="match status" value="1"/>
</dbReference>
<sequence length="578" mass="65231">MDESGFCRESTRTQRVYGARGVKHQYRQGSANRENTTVLITICADGTSTRPVVIFKGENMMSSWFNNNVANCMVTRSRNGWTEHDIAEDWIVKFDEETRQKAAGEPRALFLDGHNSHYSPRLLHYAKDQNIIILGYPPHCTHALQGLDIVFFARMKEEFWKAIELFEEENNRGVGKADFVFVFGSAFLKAAQVDLVKAAFSTTGIVPFNPNIISAEKMKPSKPTSVKGSFPLVQPSPVRAVVDHLTSFRSTSFDIDPENVRPPVTQLESIPEQPESETEFTGHLPVTPLLHSACRSRYQSTSGRLVNRPRAFTPSGMTRVLISRLSATTSGSFLISESPLKSSIPVQTPILESPPALPMPNWDVTNVSLELTEYTKEELGEIIIELAQELTSAQAHLLARDGSITRLQAQLIIQNIHLLKMNKALQAKERGKEKDTRLQMFPGGFGCVLTDDDVIALQDETAARKRAKETHRKRKMKEKQDKEQILAEQKRQWDLIREEYAEATAAYKQECARLKGLGVKRGSWPKPPKRGRKPTLDDIRRFLAPVQEDDSDLEEEAETDKDSGEEDQPDFEAEFWED</sequence>
<feature type="domain" description="DDE-1" evidence="2">
    <location>
        <begin position="36"/>
        <end position="162"/>
    </location>
</feature>
<dbReference type="PANTHER" id="PTHR19303:SF74">
    <property type="entry name" value="POGO TRANSPOSABLE ELEMENT WITH KRAB DOMAIN"/>
    <property type="match status" value="1"/>
</dbReference>
<dbReference type="PANTHER" id="PTHR19303">
    <property type="entry name" value="TRANSPOSON"/>
    <property type="match status" value="1"/>
</dbReference>
<gene>
    <name evidence="3" type="ORF">M422DRAFT_276329</name>
</gene>
<dbReference type="HOGENOM" id="CLU_025150_1_0_1"/>
<name>A0A0C9T2W5_SPHS4</name>
<dbReference type="GO" id="GO:0005634">
    <property type="term" value="C:nucleus"/>
    <property type="evidence" value="ECO:0007669"/>
    <property type="project" value="TreeGrafter"/>
</dbReference>
<dbReference type="InterPro" id="IPR050863">
    <property type="entry name" value="CenT-Element_Derived"/>
</dbReference>
<dbReference type="GO" id="GO:0003677">
    <property type="term" value="F:DNA binding"/>
    <property type="evidence" value="ECO:0007669"/>
    <property type="project" value="TreeGrafter"/>
</dbReference>
<proteinExistence type="predicted"/>